<dbReference type="RefSeq" id="WP_340328777.1">
    <property type="nucleotide sequence ID" value="NZ_JAZHOF010000002.1"/>
</dbReference>
<accession>A0AAW9RQ77</accession>
<organism evidence="1 2">
    <name type="scientific">Microbaculum marinum</name>
    <dbReference type="NCBI Taxonomy" id="1764581"/>
    <lineage>
        <taxon>Bacteria</taxon>
        <taxon>Pseudomonadati</taxon>
        <taxon>Pseudomonadota</taxon>
        <taxon>Alphaproteobacteria</taxon>
        <taxon>Hyphomicrobiales</taxon>
        <taxon>Tepidamorphaceae</taxon>
        <taxon>Microbaculum</taxon>
    </lineage>
</organism>
<dbReference type="SUPFAM" id="SSF52833">
    <property type="entry name" value="Thioredoxin-like"/>
    <property type="match status" value="1"/>
</dbReference>
<dbReference type="InterPro" id="IPR036249">
    <property type="entry name" value="Thioredoxin-like_sf"/>
</dbReference>
<reference evidence="1 2" key="1">
    <citation type="submission" date="2024-02" db="EMBL/GenBank/DDBJ databases">
        <title>Genome analysis and characterization of Microbaculum marinisediminis sp. nov., isolated from marine sediment.</title>
        <authorList>
            <person name="Du Z.-J."/>
            <person name="Ye Y.-Q."/>
            <person name="Zhang Z.-R."/>
            <person name="Yuan S.-M."/>
            <person name="Zhang X.-Y."/>
        </authorList>
    </citation>
    <scope>NUCLEOTIDE SEQUENCE [LARGE SCALE GENOMIC DNA]</scope>
    <source>
        <strain evidence="1 2">SDUM1044001</strain>
    </source>
</reference>
<proteinExistence type="predicted"/>
<protein>
    <submittedName>
        <fullName evidence="1">Thioredoxin family protein</fullName>
    </submittedName>
</protein>
<keyword evidence="2" id="KW-1185">Reference proteome</keyword>
<dbReference type="InterPro" id="IPR010296">
    <property type="entry name" value="DUF899_thioredox"/>
</dbReference>
<comment type="caution">
    <text evidence="1">The sequence shown here is derived from an EMBL/GenBank/DDBJ whole genome shotgun (WGS) entry which is preliminary data.</text>
</comment>
<dbReference type="Proteomes" id="UP001378188">
    <property type="component" value="Unassembled WGS sequence"/>
</dbReference>
<evidence type="ECO:0000313" key="1">
    <source>
        <dbReference type="EMBL" id="MEJ8571093.1"/>
    </source>
</evidence>
<dbReference type="Gene3D" id="3.40.30.10">
    <property type="entry name" value="Glutaredoxin"/>
    <property type="match status" value="1"/>
</dbReference>
<dbReference type="AlphaFoldDB" id="A0AAW9RQ77"/>
<dbReference type="Pfam" id="PF05988">
    <property type="entry name" value="DUF899"/>
    <property type="match status" value="1"/>
</dbReference>
<sequence length="251" mass="28476">MQHRIVSREDWVAARKSFLKKEKELTRLRDRLSAELRELPWVRIDKTYVFETAAGRRTLAELFGDNSQLIVQHFMYAPEWEEGCVGCSFAIDHINAAYPHIRHHDVSYVAIARAPVDKLEAYRRRMGWDIPVASSGDSDFNYDFNVSYRPEALASGRVIYNFEEMETNEASIADLPGASVFYKDEAGGIFHTYSSFGRGGEEVISAYMLLDATPKGRNETGPNGNLTDWVRRHDEYESATRAAPCHGTAAE</sequence>
<gene>
    <name evidence="1" type="ORF">V3328_06395</name>
</gene>
<evidence type="ECO:0000313" key="2">
    <source>
        <dbReference type="Proteomes" id="UP001378188"/>
    </source>
</evidence>
<dbReference type="EMBL" id="JAZHOF010000002">
    <property type="protein sequence ID" value="MEJ8571093.1"/>
    <property type="molecule type" value="Genomic_DNA"/>
</dbReference>
<name>A0AAW9RQ77_9HYPH</name>